<accession>A0A8S3QPB6</accession>
<evidence type="ECO:0000313" key="3">
    <source>
        <dbReference type="Proteomes" id="UP000683360"/>
    </source>
</evidence>
<comment type="caution">
    <text evidence="2">The sequence shown here is derived from an EMBL/GenBank/DDBJ whole genome shotgun (WGS) entry which is preliminary data.</text>
</comment>
<feature type="chain" id="PRO_5035765651" evidence="1">
    <location>
        <begin position="20"/>
        <end position="244"/>
    </location>
</feature>
<organism evidence="2 3">
    <name type="scientific">Mytilus edulis</name>
    <name type="common">Blue mussel</name>
    <dbReference type="NCBI Taxonomy" id="6550"/>
    <lineage>
        <taxon>Eukaryota</taxon>
        <taxon>Metazoa</taxon>
        <taxon>Spiralia</taxon>
        <taxon>Lophotrochozoa</taxon>
        <taxon>Mollusca</taxon>
        <taxon>Bivalvia</taxon>
        <taxon>Autobranchia</taxon>
        <taxon>Pteriomorphia</taxon>
        <taxon>Mytilida</taxon>
        <taxon>Mytiloidea</taxon>
        <taxon>Mytilidae</taxon>
        <taxon>Mytilinae</taxon>
        <taxon>Mytilus</taxon>
    </lineage>
</organism>
<reference evidence="2" key="1">
    <citation type="submission" date="2021-03" db="EMBL/GenBank/DDBJ databases">
        <authorList>
            <person name="Bekaert M."/>
        </authorList>
    </citation>
    <scope>NUCLEOTIDE SEQUENCE</scope>
</reference>
<gene>
    <name evidence="2" type="ORF">MEDL_11211</name>
</gene>
<feature type="signal peptide" evidence="1">
    <location>
        <begin position="1"/>
        <end position="19"/>
    </location>
</feature>
<evidence type="ECO:0000313" key="2">
    <source>
        <dbReference type="EMBL" id="CAG2196323.1"/>
    </source>
</evidence>
<sequence>MIKYLLLLGLVLFTSNVKAGGYGKGSGYGHGSGRGYGGSSYGMEYRGYGDGGYGSSSLMADLLGGYRGGGGYGGGGGGGYGGGVGYGGGGFGVVQTPVLEYQNVVRNVPTIEYQNVPQVQFQTQTVARQVPIYANSNPSYPSNPSYVGPSSWMGSGPAAPVYSGPAAPVYSGPPAPVYPGSSAPVYSSAPLFPSGLGSPNFNTGGSAPIYSGGAPVFNTGNSGVGALRGDGTFNPSQPNTYLVG</sequence>
<dbReference type="AlphaFoldDB" id="A0A8S3QPB6"/>
<dbReference type="Proteomes" id="UP000683360">
    <property type="component" value="Unassembled WGS sequence"/>
</dbReference>
<name>A0A8S3QPB6_MYTED</name>
<proteinExistence type="predicted"/>
<keyword evidence="3" id="KW-1185">Reference proteome</keyword>
<dbReference type="EMBL" id="CAJPWZ010000554">
    <property type="protein sequence ID" value="CAG2196323.1"/>
    <property type="molecule type" value="Genomic_DNA"/>
</dbReference>
<protein>
    <submittedName>
        <fullName evidence="2">Uncharacterized protein</fullName>
    </submittedName>
</protein>
<dbReference type="OrthoDB" id="6191106at2759"/>
<keyword evidence="1" id="KW-0732">Signal</keyword>
<evidence type="ECO:0000256" key="1">
    <source>
        <dbReference type="SAM" id="SignalP"/>
    </source>
</evidence>